<protein>
    <submittedName>
        <fullName evidence="6">Bromodomain 4</fullName>
    </submittedName>
</protein>
<dbReference type="PROSITE" id="PS50014">
    <property type="entry name" value="BROMODOMAIN_2"/>
    <property type="match status" value="1"/>
</dbReference>
<organism evidence="6 7">
    <name type="scientific">Striga hermonthica</name>
    <name type="common">Purple witchweed</name>
    <name type="synonym">Buchnera hermonthica</name>
    <dbReference type="NCBI Taxonomy" id="68872"/>
    <lineage>
        <taxon>Eukaryota</taxon>
        <taxon>Viridiplantae</taxon>
        <taxon>Streptophyta</taxon>
        <taxon>Embryophyta</taxon>
        <taxon>Tracheophyta</taxon>
        <taxon>Spermatophyta</taxon>
        <taxon>Magnoliopsida</taxon>
        <taxon>eudicotyledons</taxon>
        <taxon>Gunneridae</taxon>
        <taxon>Pentapetalae</taxon>
        <taxon>asterids</taxon>
        <taxon>lamiids</taxon>
        <taxon>Lamiales</taxon>
        <taxon>Orobanchaceae</taxon>
        <taxon>Buchnereae</taxon>
        <taxon>Striga</taxon>
    </lineage>
</organism>
<dbReference type="PROSITE" id="PS50090">
    <property type="entry name" value="MYB_LIKE"/>
    <property type="match status" value="1"/>
</dbReference>
<evidence type="ECO:0000256" key="2">
    <source>
        <dbReference type="PROSITE-ProRule" id="PRU00035"/>
    </source>
</evidence>
<dbReference type="PANTHER" id="PTHR37888">
    <property type="entry name" value="DNA-BINDING BROMODOMAIN-CONTAINING PROTEIN"/>
    <property type="match status" value="1"/>
</dbReference>
<feature type="domain" description="Myb-like" evidence="5">
    <location>
        <begin position="1"/>
        <end position="58"/>
    </location>
</feature>
<keyword evidence="1 2" id="KW-0103">Bromodomain</keyword>
<accession>A0A9N7N863</accession>
<dbReference type="Pfam" id="PF00439">
    <property type="entry name" value="Bromodomain"/>
    <property type="match status" value="1"/>
</dbReference>
<proteinExistence type="predicted"/>
<dbReference type="SMART" id="SM00297">
    <property type="entry name" value="BROMO"/>
    <property type="match status" value="1"/>
</dbReference>
<dbReference type="CDD" id="cd04369">
    <property type="entry name" value="Bromodomain"/>
    <property type="match status" value="1"/>
</dbReference>
<feature type="compositionally biased region" description="Basic residues" evidence="3">
    <location>
        <begin position="494"/>
        <end position="504"/>
    </location>
</feature>
<dbReference type="PANTHER" id="PTHR37888:SF4">
    <property type="entry name" value="OS07G0565300 PROTEIN"/>
    <property type="match status" value="1"/>
</dbReference>
<dbReference type="EMBL" id="CACSLK010026072">
    <property type="protein sequence ID" value="CAA0825116.1"/>
    <property type="molecule type" value="Genomic_DNA"/>
</dbReference>
<comment type="caution">
    <text evidence="6">The sequence shown here is derived from an EMBL/GenBank/DDBJ whole genome shotgun (WGS) entry which is preliminary data.</text>
</comment>
<dbReference type="CDD" id="cd00167">
    <property type="entry name" value="SANT"/>
    <property type="match status" value="1"/>
</dbReference>
<name>A0A9N7N863_STRHE</name>
<feature type="compositionally biased region" description="Polar residues" evidence="3">
    <location>
        <begin position="342"/>
        <end position="353"/>
    </location>
</feature>
<feature type="compositionally biased region" description="Polar residues" evidence="3">
    <location>
        <begin position="106"/>
        <end position="145"/>
    </location>
</feature>
<evidence type="ECO:0000259" key="4">
    <source>
        <dbReference type="PROSITE" id="PS50014"/>
    </source>
</evidence>
<feature type="region of interest" description="Disordered" evidence="3">
    <location>
        <begin position="342"/>
        <end position="523"/>
    </location>
</feature>
<gene>
    <name evidence="6" type="ORF">SHERM_21901</name>
</gene>
<dbReference type="Gene3D" id="1.20.920.10">
    <property type="entry name" value="Bromodomain-like"/>
    <property type="match status" value="1"/>
</dbReference>
<evidence type="ECO:0000259" key="5">
    <source>
        <dbReference type="PROSITE" id="PS50090"/>
    </source>
</evidence>
<dbReference type="InterPro" id="IPR001005">
    <property type="entry name" value="SANT/Myb"/>
</dbReference>
<evidence type="ECO:0000256" key="1">
    <source>
        <dbReference type="ARBA" id="ARBA00023117"/>
    </source>
</evidence>
<feature type="compositionally biased region" description="Basic and acidic residues" evidence="3">
    <location>
        <begin position="392"/>
        <end position="493"/>
    </location>
</feature>
<dbReference type="Proteomes" id="UP001153555">
    <property type="component" value="Unassembled WGS sequence"/>
</dbReference>
<dbReference type="AlphaFoldDB" id="A0A9N7N863"/>
<reference evidence="6" key="1">
    <citation type="submission" date="2019-12" db="EMBL/GenBank/DDBJ databases">
        <authorList>
            <person name="Scholes J."/>
        </authorList>
    </citation>
    <scope>NUCLEOTIDE SEQUENCE</scope>
</reference>
<dbReference type="InterPro" id="IPR001487">
    <property type="entry name" value="Bromodomain"/>
</dbReference>
<dbReference type="SUPFAM" id="SSF47370">
    <property type="entry name" value="Bromodomain"/>
    <property type="match status" value="1"/>
</dbReference>
<sequence>MGAEAGVWGTWEELILGGAVMRHGTADWNAVASELRARTLYPFAFTPQACKERYEDLQKRYSGSTAWFDELRKQRVAELKLILAQSEDSIGSLESKIKSLIKSEKVNSSPAGYGSNGTHSPNNETSAGSFTKDTTPTNRSTTSWPCHNHLKMNTPLFSSEDGLDKNSRAKSLTGVDCRPVIVLRKRRGQRSRRDCGRVAEERSVGESDNLGCNNVVLSSNAGKVISGGDGELNEGSWGVEKDELIGIFRCVAETEPASVFRHRMDSQKRARYRKLIKQHVDIGTIKSRIIGKSIKSANELFRDFFLVANNALVFYSRRTREYKSALSLRQLVMREYKQHCMGSNSHRPTSSFIPCNPPVRPRTARPRPQSRALPCKEEKGPIFENGGLDKNPGLEDNKKPGSDINGKKTGFDIDNKKPGFDDKKTGFDIDGKKPGLGDKKTGFDDNRKPSFDIDDKKPGSGDKKTGFDDNRKPGFGIDSKKPGFSDGRLSKDKKGLKRPGKLRRGLVDGQSKNCVKQRKRIRR</sequence>
<evidence type="ECO:0000256" key="3">
    <source>
        <dbReference type="SAM" id="MobiDB-lite"/>
    </source>
</evidence>
<evidence type="ECO:0000313" key="6">
    <source>
        <dbReference type="EMBL" id="CAA0825116.1"/>
    </source>
</evidence>
<dbReference type="InterPro" id="IPR036427">
    <property type="entry name" value="Bromodomain-like_sf"/>
</dbReference>
<feature type="domain" description="Bromo" evidence="4">
    <location>
        <begin position="252"/>
        <end position="322"/>
    </location>
</feature>
<keyword evidence="7" id="KW-1185">Reference proteome</keyword>
<dbReference type="OrthoDB" id="1742084at2759"/>
<evidence type="ECO:0000313" key="7">
    <source>
        <dbReference type="Proteomes" id="UP001153555"/>
    </source>
</evidence>
<feature type="region of interest" description="Disordered" evidence="3">
    <location>
        <begin position="106"/>
        <end position="147"/>
    </location>
</feature>